<dbReference type="GeneTree" id="ENSGT00950000183755"/>
<dbReference type="InParanoid" id="A0A2I3RQJ6"/>
<organism evidence="2 3">
    <name type="scientific">Pan troglodytes</name>
    <name type="common">Chimpanzee</name>
    <dbReference type="NCBI Taxonomy" id="9598"/>
    <lineage>
        <taxon>Eukaryota</taxon>
        <taxon>Metazoa</taxon>
        <taxon>Chordata</taxon>
        <taxon>Craniata</taxon>
        <taxon>Vertebrata</taxon>
        <taxon>Euteleostomi</taxon>
        <taxon>Mammalia</taxon>
        <taxon>Eutheria</taxon>
        <taxon>Euarchontoglires</taxon>
        <taxon>Primates</taxon>
        <taxon>Haplorrhini</taxon>
        <taxon>Catarrhini</taxon>
        <taxon>Hominidae</taxon>
        <taxon>Pan</taxon>
    </lineage>
</organism>
<dbReference type="Proteomes" id="UP000002277">
    <property type="component" value="Chromosome 3"/>
</dbReference>
<evidence type="ECO:0000313" key="3">
    <source>
        <dbReference type="Proteomes" id="UP000002277"/>
    </source>
</evidence>
<sequence>LPGALVSNAWETPWGDIMELKTPLEESESQKKDRQKSSIDIAISDKGL</sequence>
<proteinExistence type="predicted"/>
<evidence type="ECO:0000256" key="1">
    <source>
        <dbReference type="SAM" id="MobiDB-lite"/>
    </source>
</evidence>
<reference evidence="2" key="3">
    <citation type="submission" date="2025-09" db="UniProtKB">
        <authorList>
            <consortium name="Ensembl"/>
        </authorList>
    </citation>
    <scope>IDENTIFICATION</scope>
</reference>
<feature type="compositionally biased region" description="Basic and acidic residues" evidence="1">
    <location>
        <begin position="22"/>
        <end position="37"/>
    </location>
</feature>
<name>A0A2I3RQJ6_PANTR</name>
<protein>
    <submittedName>
        <fullName evidence="2">Uncharacterized protein</fullName>
    </submittedName>
</protein>
<reference evidence="2 3" key="1">
    <citation type="journal article" date="2005" name="Nature">
        <title>Initial sequence of the chimpanzee genome and comparison with the human genome.</title>
        <authorList>
            <consortium name="Chimpanzee sequencing and analysis consortium"/>
        </authorList>
    </citation>
    <scope>NUCLEOTIDE SEQUENCE [LARGE SCALE GENOMIC DNA]</scope>
</reference>
<accession>A0A2I3RQJ6</accession>
<dbReference type="EMBL" id="AACZ04048276">
    <property type="status" value="NOT_ANNOTATED_CDS"/>
    <property type="molecule type" value="Genomic_DNA"/>
</dbReference>
<dbReference type="Bgee" id="ENSPTRG00000045019">
    <property type="expression patterns" value="Expressed in colon and 1 other cell type or tissue"/>
</dbReference>
<keyword evidence="3" id="KW-1185">Reference proteome</keyword>
<dbReference type="AlphaFoldDB" id="A0A2I3RQJ6"/>
<dbReference type="Ensembl" id="ENSPTRT00000100586.1">
    <property type="protein sequence ID" value="ENSPTRP00000066955.1"/>
    <property type="gene ID" value="ENSPTRG00000045019.1"/>
</dbReference>
<evidence type="ECO:0000313" key="2">
    <source>
        <dbReference type="Ensembl" id="ENSPTRP00000066955.1"/>
    </source>
</evidence>
<reference evidence="2" key="2">
    <citation type="submission" date="2025-08" db="UniProtKB">
        <authorList>
            <consortium name="Ensembl"/>
        </authorList>
    </citation>
    <scope>IDENTIFICATION</scope>
</reference>
<feature type="region of interest" description="Disordered" evidence="1">
    <location>
        <begin position="22"/>
        <end position="48"/>
    </location>
</feature>